<organism evidence="1 2">
    <name type="scientific">Rhododendron molle</name>
    <name type="common">Chinese azalea</name>
    <name type="synonym">Azalea mollis</name>
    <dbReference type="NCBI Taxonomy" id="49168"/>
    <lineage>
        <taxon>Eukaryota</taxon>
        <taxon>Viridiplantae</taxon>
        <taxon>Streptophyta</taxon>
        <taxon>Embryophyta</taxon>
        <taxon>Tracheophyta</taxon>
        <taxon>Spermatophyta</taxon>
        <taxon>Magnoliopsida</taxon>
        <taxon>eudicotyledons</taxon>
        <taxon>Gunneridae</taxon>
        <taxon>Pentapetalae</taxon>
        <taxon>asterids</taxon>
        <taxon>Ericales</taxon>
        <taxon>Ericaceae</taxon>
        <taxon>Ericoideae</taxon>
        <taxon>Rhodoreae</taxon>
        <taxon>Rhododendron</taxon>
    </lineage>
</organism>
<dbReference type="Proteomes" id="UP001062846">
    <property type="component" value="Chromosome 3"/>
</dbReference>
<proteinExistence type="predicted"/>
<comment type="caution">
    <text evidence="1">The sequence shown here is derived from an EMBL/GenBank/DDBJ whole genome shotgun (WGS) entry which is preliminary data.</text>
</comment>
<evidence type="ECO:0000313" key="2">
    <source>
        <dbReference type="Proteomes" id="UP001062846"/>
    </source>
</evidence>
<protein>
    <submittedName>
        <fullName evidence="1">Uncharacterized protein</fullName>
    </submittedName>
</protein>
<reference evidence="1" key="1">
    <citation type="submission" date="2022-02" db="EMBL/GenBank/DDBJ databases">
        <title>Plant Genome Project.</title>
        <authorList>
            <person name="Zhang R.-G."/>
        </authorList>
    </citation>
    <scope>NUCLEOTIDE SEQUENCE</scope>
    <source>
        <strain evidence="1">AT1</strain>
    </source>
</reference>
<accession>A0ACC0PGE8</accession>
<dbReference type="EMBL" id="CM046390">
    <property type="protein sequence ID" value="KAI8564144.1"/>
    <property type="molecule type" value="Genomic_DNA"/>
</dbReference>
<sequence>MPLLILTGKFVAIAIVDRYKLSQSWLGYGCDSGYFSSSSGYTGHYVVICGYNAMTDEFEIQVPASSRLFSVS</sequence>
<name>A0ACC0PGE8_RHOML</name>
<evidence type="ECO:0000313" key="1">
    <source>
        <dbReference type="EMBL" id="KAI8564144.1"/>
    </source>
</evidence>
<gene>
    <name evidence="1" type="ORF">RHMOL_Rhmol03G0159300</name>
</gene>
<keyword evidence="2" id="KW-1185">Reference proteome</keyword>